<feature type="domain" description="MOFRL-associated" evidence="6">
    <location>
        <begin position="21"/>
        <end position="240"/>
    </location>
</feature>
<dbReference type="Pfam" id="PF13660">
    <property type="entry name" value="DUF4147"/>
    <property type="match status" value="1"/>
</dbReference>
<dbReference type="EMBL" id="NJGU01000002">
    <property type="protein sequence ID" value="OWY30340.1"/>
    <property type="molecule type" value="Genomic_DNA"/>
</dbReference>
<dbReference type="Pfam" id="PF05161">
    <property type="entry name" value="MOFRL"/>
    <property type="match status" value="1"/>
</dbReference>
<dbReference type="InterPro" id="IPR037035">
    <property type="entry name" value="GK-like_C_sf"/>
</dbReference>
<evidence type="ECO:0000259" key="5">
    <source>
        <dbReference type="Pfam" id="PF05161"/>
    </source>
</evidence>
<dbReference type="AlphaFoldDB" id="A0A246WTH8"/>
<dbReference type="InterPro" id="IPR025286">
    <property type="entry name" value="MOFRL_assoc_dom"/>
</dbReference>
<keyword evidence="3 7" id="KW-0418">Kinase</keyword>
<evidence type="ECO:0000256" key="4">
    <source>
        <dbReference type="ARBA" id="ARBA00022840"/>
    </source>
</evidence>
<dbReference type="Gene3D" id="3.40.50.10180">
    <property type="entry name" value="Glycerate kinase, MOFRL-like N-terminal domain"/>
    <property type="match status" value="1"/>
</dbReference>
<evidence type="ECO:0000313" key="7">
    <source>
        <dbReference type="EMBL" id="OWY30340.1"/>
    </source>
</evidence>
<sequence>MPVHRAQPAAVSERERIDRLLTGMFDAAIAIAQPALRIPQFLPAPPRGRLIVIGAGKASAAMARTFEEHWPGPLEGLVVTRYGYAVPCRRIEIVEAAHPVPDQNGLLAATRMLQLVGGLTPDDLVVCLISGGGSALLPLPMAGLTLADKQRINQALLDSGASISEMNCVRRHLSAIKGGRLAAACHPARVLNLLISDVPADGLHDIASGPTVADPTTCADALAIVARYGIALPPQARAMLADGSAESPKADDARLAGVQTHLIATPQMALEAAAAFAAQHGVAAHILSDAIEGEAREVGKVMAALARQVARGGQPFAAPCVLLSGGETTVTVRGSGRGGRNVEFLLSMGIALNGQARVHALAGDTDGVDGREEIAGALLRPDTLERARHAGRPPQTCLENNDAHGFFQVLGDSVVTGPTLTNVNDFRAVYVGAPLHPSQQQGASHAPTP</sequence>
<accession>A0A246WTH8</accession>
<keyword evidence="4" id="KW-0067">ATP-binding</keyword>
<comment type="caution">
    <text evidence="7">The sequence shown here is derived from an EMBL/GenBank/DDBJ whole genome shotgun (WGS) entry which is preliminary data.</text>
</comment>
<name>A0A246WTH8_9BURK</name>
<proteinExistence type="predicted"/>
<gene>
    <name evidence="7" type="ORF">CEJ42_05125</name>
</gene>
<dbReference type="RefSeq" id="WP_088750242.1">
    <property type="nucleotide sequence ID" value="NZ_NJGU01000002.1"/>
</dbReference>
<dbReference type="SUPFAM" id="SSF82544">
    <property type="entry name" value="GckA/TtuD-like"/>
    <property type="match status" value="1"/>
</dbReference>
<dbReference type="GO" id="GO:0008887">
    <property type="term" value="F:glycerate kinase activity"/>
    <property type="evidence" value="ECO:0007669"/>
    <property type="project" value="InterPro"/>
</dbReference>
<feature type="domain" description="MOFRL" evidence="5">
    <location>
        <begin position="320"/>
        <end position="425"/>
    </location>
</feature>
<dbReference type="InterPro" id="IPR039760">
    <property type="entry name" value="MOFRL_protein"/>
</dbReference>
<dbReference type="GO" id="GO:0005737">
    <property type="term" value="C:cytoplasm"/>
    <property type="evidence" value="ECO:0007669"/>
    <property type="project" value="TreeGrafter"/>
</dbReference>
<dbReference type="GO" id="GO:0005524">
    <property type="term" value="F:ATP binding"/>
    <property type="evidence" value="ECO:0007669"/>
    <property type="project" value="UniProtKB-KW"/>
</dbReference>
<evidence type="ECO:0000259" key="6">
    <source>
        <dbReference type="Pfam" id="PF13660"/>
    </source>
</evidence>
<organism evidence="7 8">
    <name type="scientific">Herbaspirillum robiniae</name>
    <dbReference type="NCBI Taxonomy" id="2014887"/>
    <lineage>
        <taxon>Bacteria</taxon>
        <taxon>Pseudomonadati</taxon>
        <taxon>Pseudomonadota</taxon>
        <taxon>Betaproteobacteria</taxon>
        <taxon>Burkholderiales</taxon>
        <taxon>Oxalobacteraceae</taxon>
        <taxon>Herbaspirillum</taxon>
    </lineage>
</organism>
<dbReference type="FunFam" id="3.40.50.10180:FF:000001">
    <property type="entry name" value="Glycerate kinase"/>
    <property type="match status" value="1"/>
</dbReference>
<evidence type="ECO:0000256" key="2">
    <source>
        <dbReference type="ARBA" id="ARBA00022741"/>
    </source>
</evidence>
<dbReference type="PANTHER" id="PTHR12227">
    <property type="entry name" value="GLYCERATE KINASE"/>
    <property type="match status" value="1"/>
</dbReference>
<protein>
    <submittedName>
        <fullName evidence="7">Glycerate kinase</fullName>
    </submittedName>
</protein>
<dbReference type="Gene3D" id="3.40.1480.10">
    <property type="entry name" value="MOFRL domain"/>
    <property type="match status" value="1"/>
</dbReference>
<dbReference type="Proteomes" id="UP000197596">
    <property type="component" value="Unassembled WGS sequence"/>
</dbReference>
<evidence type="ECO:0000313" key="8">
    <source>
        <dbReference type="Proteomes" id="UP000197596"/>
    </source>
</evidence>
<evidence type="ECO:0000256" key="3">
    <source>
        <dbReference type="ARBA" id="ARBA00022777"/>
    </source>
</evidence>
<dbReference type="PANTHER" id="PTHR12227:SF0">
    <property type="entry name" value="GLYCERATE KINASE"/>
    <property type="match status" value="1"/>
</dbReference>
<reference evidence="7 8" key="1">
    <citation type="submission" date="2017-06" db="EMBL/GenBank/DDBJ databases">
        <title>Herbaspirillum phytohormonus sp. nov., isolated from the root nodule of Robinia pseudoacacia in lead-zinc mine.</title>
        <authorList>
            <person name="Fan M."/>
            <person name="Lin Y."/>
        </authorList>
    </citation>
    <scope>NUCLEOTIDE SEQUENCE [LARGE SCALE GENOMIC DNA]</scope>
    <source>
        <strain evidence="7 8">HZ10</strain>
    </source>
</reference>
<dbReference type="InterPro" id="IPR007835">
    <property type="entry name" value="MOFRL"/>
</dbReference>
<dbReference type="InterPro" id="IPR038614">
    <property type="entry name" value="GK_N_sf"/>
</dbReference>
<keyword evidence="2" id="KW-0547">Nucleotide-binding</keyword>
<evidence type="ECO:0000256" key="1">
    <source>
        <dbReference type="ARBA" id="ARBA00022679"/>
    </source>
</evidence>
<keyword evidence="1" id="KW-0808">Transferase</keyword>